<evidence type="ECO:0000256" key="5">
    <source>
        <dbReference type="ARBA" id="ARBA00023163"/>
    </source>
</evidence>
<dbReference type="InterPro" id="IPR000524">
    <property type="entry name" value="Tscrpt_reg_HTH_GntR"/>
</dbReference>
<evidence type="ECO:0000259" key="6">
    <source>
        <dbReference type="PROSITE" id="PS50949"/>
    </source>
</evidence>
<evidence type="ECO:0000256" key="4">
    <source>
        <dbReference type="ARBA" id="ARBA00023125"/>
    </source>
</evidence>
<dbReference type="InterPro" id="IPR051446">
    <property type="entry name" value="HTH_trans_reg/aminotransferase"/>
</dbReference>
<dbReference type="SMART" id="SM00345">
    <property type="entry name" value="HTH_GNTR"/>
    <property type="match status" value="1"/>
</dbReference>
<dbReference type="PANTHER" id="PTHR46577:SF1">
    <property type="entry name" value="HTH-TYPE TRANSCRIPTIONAL REGULATORY PROTEIN GABR"/>
    <property type="match status" value="1"/>
</dbReference>
<keyword evidence="4" id="KW-0238">DNA-binding</keyword>
<dbReference type="Proteomes" id="UP000653056">
    <property type="component" value="Unassembled WGS sequence"/>
</dbReference>
<dbReference type="EMBL" id="BMXS01000015">
    <property type="protein sequence ID" value="GGX99403.1"/>
    <property type="molecule type" value="Genomic_DNA"/>
</dbReference>
<organism evidence="7 8">
    <name type="scientific">Litchfieldella qijiaojingensis</name>
    <dbReference type="NCBI Taxonomy" id="980347"/>
    <lineage>
        <taxon>Bacteria</taxon>
        <taxon>Pseudomonadati</taxon>
        <taxon>Pseudomonadota</taxon>
        <taxon>Gammaproteobacteria</taxon>
        <taxon>Oceanospirillales</taxon>
        <taxon>Halomonadaceae</taxon>
        <taxon>Litchfieldella</taxon>
    </lineage>
</organism>
<reference evidence="8" key="1">
    <citation type="journal article" date="2019" name="Int. J. Syst. Evol. Microbiol.">
        <title>The Global Catalogue of Microorganisms (GCM) 10K type strain sequencing project: providing services to taxonomists for standard genome sequencing and annotation.</title>
        <authorList>
            <consortium name="The Broad Institute Genomics Platform"/>
            <consortium name="The Broad Institute Genome Sequencing Center for Infectious Disease"/>
            <person name="Wu L."/>
            <person name="Ma J."/>
        </authorList>
    </citation>
    <scope>NUCLEOTIDE SEQUENCE [LARGE SCALE GENOMIC DNA]</scope>
    <source>
        <strain evidence="8">KCTC 22228</strain>
    </source>
</reference>
<proteinExistence type="inferred from homology"/>
<evidence type="ECO:0000256" key="2">
    <source>
        <dbReference type="ARBA" id="ARBA00022898"/>
    </source>
</evidence>
<keyword evidence="2" id="KW-0663">Pyridoxal phosphate</keyword>
<dbReference type="SUPFAM" id="SSF46785">
    <property type="entry name" value="Winged helix' DNA-binding domain"/>
    <property type="match status" value="1"/>
</dbReference>
<comment type="caution">
    <text evidence="7">The sequence shown here is derived from an EMBL/GenBank/DDBJ whole genome shotgun (WGS) entry which is preliminary data.</text>
</comment>
<dbReference type="CDD" id="cd00609">
    <property type="entry name" value="AAT_like"/>
    <property type="match status" value="1"/>
</dbReference>
<dbReference type="Gene3D" id="3.40.640.10">
    <property type="entry name" value="Type I PLP-dependent aspartate aminotransferase-like (Major domain)"/>
    <property type="match status" value="1"/>
</dbReference>
<keyword evidence="5" id="KW-0804">Transcription</keyword>
<dbReference type="InterPro" id="IPR015422">
    <property type="entry name" value="PyrdxlP-dep_Trfase_small"/>
</dbReference>
<keyword evidence="3" id="KW-0805">Transcription regulation</keyword>
<dbReference type="CDD" id="cd07377">
    <property type="entry name" value="WHTH_GntR"/>
    <property type="match status" value="1"/>
</dbReference>
<dbReference type="InterPro" id="IPR036388">
    <property type="entry name" value="WH-like_DNA-bd_sf"/>
</dbReference>
<protein>
    <recommendedName>
        <fullName evidence="6">HTH gntR-type domain-containing protein</fullName>
    </recommendedName>
</protein>
<dbReference type="InterPro" id="IPR015424">
    <property type="entry name" value="PyrdxlP-dep_Trfase"/>
</dbReference>
<dbReference type="PROSITE" id="PS50949">
    <property type="entry name" value="HTH_GNTR"/>
    <property type="match status" value="1"/>
</dbReference>
<sequence>MTIWLPELSEQGPRYRAIVNAITQAIQRERLKPGERLPPQRRLADALGVTVGTVTRAYAEAERQGWLIARVGSGTYVRESDAPTAIFRQTLPGDDQELVDLSLSLPPPHPNRPQGLGEALGAIARDPLALGEVVAYQHEQGMTRHREVLAEWMTRLGIAIDAEELIVTQGGQHGIFLALQALAQPGERIAASMLTYPGLICAAQQLHLKTLRVPLDEEGMDVEALARLCIQQPPRLVYVTPDQNNPTGACLSETRRARLAELAREYDFWIVEDGVQYLPPEERGTPLYRLAPERTLYLFSTSKVIAGGLRIGTLRVPDTLRERLATLQRAQSWMVPPLMAEVVCRWIDSGAAERLLVWQLEEMDARQRLARDRLAAYRPSGRPHGFHLWLELPPGQRAAPLIEQLERRHVRVTSAEPFCVGSEPAPQAIRLCVSAATSRDALSRALDTLVSLLESPPAMPWRTL</sequence>
<comment type="similarity">
    <text evidence="1">In the C-terminal section; belongs to the class-I pyridoxal-phosphate-dependent aminotransferase family.</text>
</comment>
<evidence type="ECO:0000313" key="8">
    <source>
        <dbReference type="Proteomes" id="UP000653056"/>
    </source>
</evidence>
<name>A0ABQ2Z0J3_9GAMM</name>
<dbReference type="RefSeq" id="WP_189470394.1">
    <property type="nucleotide sequence ID" value="NZ_BMXS01000015.1"/>
</dbReference>
<dbReference type="SUPFAM" id="SSF53383">
    <property type="entry name" value="PLP-dependent transferases"/>
    <property type="match status" value="1"/>
</dbReference>
<dbReference type="Pfam" id="PF00155">
    <property type="entry name" value="Aminotran_1_2"/>
    <property type="match status" value="1"/>
</dbReference>
<feature type="domain" description="HTH gntR-type" evidence="6">
    <location>
        <begin position="12"/>
        <end position="80"/>
    </location>
</feature>
<evidence type="ECO:0000313" key="7">
    <source>
        <dbReference type="EMBL" id="GGX99403.1"/>
    </source>
</evidence>
<dbReference type="Gene3D" id="1.10.10.10">
    <property type="entry name" value="Winged helix-like DNA-binding domain superfamily/Winged helix DNA-binding domain"/>
    <property type="match status" value="1"/>
</dbReference>
<dbReference type="InterPro" id="IPR004839">
    <property type="entry name" value="Aminotransferase_I/II_large"/>
</dbReference>
<accession>A0ABQ2Z0J3</accession>
<dbReference type="InterPro" id="IPR036390">
    <property type="entry name" value="WH_DNA-bd_sf"/>
</dbReference>
<dbReference type="InterPro" id="IPR015421">
    <property type="entry name" value="PyrdxlP-dep_Trfase_major"/>
</dbReference>
<evidence type="ECO:0000256" key="3">
    <source>
        <dbReference type="ARBA" id="ARBA00023015"/>
    </source>
</evidence>
<dbReference type="Pfam" id="PF00392">
    <property type="entry name" value="GntR"/>
    <property type="match status" value="1"/>
</dbReference>
<evidence type="ECO:0000256" key="1">
    <source>
        <dbReference type="ARBA" id="ARBA00005384"/>
    </source>
</evidence>
<keyword evidence="8" id="KW-1185">Reference proteome</keyword>
<dbReference type="Gene3D" id="3.90.1150.10">
    <property type="entry name" value="Aspartate Aminotransferase, domain 1"/>
    <property type="match status" value="1"/>
</dbReference>
<dbReference type="PANTHER" id="PTHR46577">
    <property type="entry name" value="HTH-TYPE TRANSCRIPTIONAL REGULATORY PROTEIN GABR"/>
    <property type="match status" value="1"/>
</dbReference>
<gene>
    <name evidence="7" type="ORF">GCM10007160_28830</name>
</gene>